<keyword evidence="10" id="KW-0067">ATP-binding</keyword>
<evidence type="ECO:0000256" key="3">
    <source>
        <dbReference type="ARBA" id="ARBA00012438"/>
    </source>
</evidence>
<dbReference type="PROSITE" id="PS50109">
    <property type="entry name" value="HIS_KIN"/>
    <property type="match status" value="1"/>
</dbReference>
<dbReference type="InterPro" id="IPR003594">
    <property type="entry name" value="HATPase_dom"/>
</dbReference>
<feature type="domain" description="Histidine kinase" evidence="18">
    <location>
        <begin position="245"/>
        <end position="460"/>
    </location>
</feature>
<dbReference type="EMBL" id="LWMH01000001">
    <property type="protein sequence ID" value="KZS46161.1"/>
    <property type="molecule type" value="Genomic_DNA"/>
</dbReference>
<protein>
    <recommendedName>
        <fullName evidence="16">Heme sensor protein HssS</fullName>
        <ecNumber evidence="3">2.7.13.3</ecNumber>
    </recommendedName>
</protein>
<dbReference type="InterPro" id="IPR050398">
    <property type="entry name" value="HssS/ArlS-like"/>
</dbReference>
<dbReference type="RefSeq" id="WP_006207313.1">
    <property type="nucleotide sequence ID" value="NZ_CP147845.1"/>
</dbReference>
<dbReference type="SUPFAM" id="SSF47384">
    <property type="entry name" value="Homodimeric domain of signal transducing histidine kinase"/>
    <property type="match status" value="1"/>
</dbReference>
<keyword evidence="12" id="KW-0902">Two-component regulatory system</keyword>
<dbReference type="Gene3D" id="6.10.340.10">
    <property type="match status" value="1"/>
</dbReference>
<name>A0A163ITY7_9BACL</name>
<sequence>MKTLYSRIVLTTIAIMVTSSLIAFVLSNLYYQYNLKPYNDQKVTTMAKDIGDFYDSHPELNIHDYLQHIGQLGYQFYLVNDQGKEWLYGGIFRERDLSPETVQQVLNGTVYHGIAEFPSELFITGFFDNVLSNSIGIPLQVDGSPHALFIRPDITVQFGEMRIFFSIIMAIAILLSILLVGVITRYIVKPIVKLTEATQNVAKGNYNVQLNVARRDELGQLADHFSQMAKGIAQLEQMRQEFVSNVSHEIQSPLASIQGFSQTLQTKRLSEEQQQHYLSIIEAESRRMSQLSKQLLMLASLDKEENILEKSTFDVAEQIKQVLFHTEWSWRSKELTMDMSLPSTYIHGDQQLLHQVWTNLMTNSIKFTAPEGIISLRITGQDNPSCSIEISDTGIGIPPEHLPHIFDRFYRVDEARDRSEGSSGLGLAITQKIVQMHGGRIEVTSQPGEGTTFTVTLPTL</sequence>
<evidence type="ECO:0000256" key="4">
    <source>
        <dbReference type="ARBA" id="ARBA00022475"/>
    </source>
</evidence>
<dbReference type="InterPro" id="IPR004358">
    <property type="entry name" value="Sig_transdc_His_kin-like_C"/>
</dbReference>
<accession>A0A163ITY7</accession>
<gene>
    <name evidence="20" type="ORF">AWU65_09605</name>
</gene>
<evidence type="ECO:0000259" key="18">
    <source>
        <dbReference type="PROSITE" id="PS50109"/>
    </source>
</evidence>
<evidence type="ECO:0000256" key="8">
    <source>
        <dbReference type="ARBA" id="ARBA00022741"/>
    </source>
</evidence>
<dbReference type="Gene3D" id="3.30.565.10">
    <property type="entry name" value="Histidine kinase-like ATPase, C-terminal domain"/>
    <property type="match status" value="1"/>
</dbReference>
<evidence type="ECO:0000256" key="14">
    <source>
        <dbReference type="ARBA" id="ARBA00023136"/>
    </source>
</evidence>
<dbReference type="PANTHER" id="PTHR45528:SF11">
    <property type="entry name" value="HISTIDINE KINASE"/>
    <property type="match status" value="1"/>
</dbReference>
<feature type="transmembrane region" description="Helical" evidence="17">
    <location>
        <begin position="163"/>
        <end position="188"/>
    </location>
</feature>
<proteinExistence type="predicted"/>
<dbReference type="InterPro" id="IPR036097">
    <property type="entry name" value="HisK_dim/P_sf"/>
</dbReference>
<dbReference type="GO" id="GO:0005524">
    <property type="term" value="F:ATP binding"/>
    <property type="evidence" value="ECO:0007669"/>
    <property type="project" value="UniProtKB-KW"/>
</dbReference>
<evidence type="ECO:0000256" key="12">
    <source>
        <dbReference type="ARBA" id="ARBA00023012"/>
    </source>
</evidence>
<comment type="function">
    <text evidence="15">Member of the two-component regulatory system HssS/HssR involved in intracellular heme homeostasis and tempering of staphylococcal virulence. HssS functions as a heme sensor histidine kinase which is autophosphorylated at a histidine residue and transfers its phosphate group to an aspartate residue of HssR. HssR/HssS activates the expression of hrtAB, an efflux pump, in response to extracellular heme, hemin, hemoglobin or blood.</text>
</comment>
<dbReference type="EC" id="2.7.13.3" evidence="3"/>
<keyword evidence="14 17" id="KW-0472">Membrane</keyword>
<keyword evidence="11 17" id="KW-1133">Transmembrane helix</keyword>
<evidence type="ECO:0000256" key="16">
    <source>
        <dbReference type="ARBA" id="ARBA00040841"/>
    </source>
</evidence>
<evidence type="ECO:0000256" key="6">
    <source>
        <dbReference type="ARBA" id="ARBA00022679"/>
    </source>
</evidence>
<dbReference type="PRINTS" id="PR00344">
    <property type="entry name" value="BCTRLSENSOR"/>
</dbReference>
<dbReference type="GeneID" id="97552430"/>
<dbReference type="Pfam" id="PF02518">
    <property type="entry name" value="HATPase_c"/>
    <property type="match status" value="1"/>
</dbReference>
<dbReference type="FunFam" id="1.10.287.130:FF:000001">
    <property type="entry name" value="Two-component sensor histidine kinase"/>
    <property type="match status" value="1"/>
</dbReference>
<organism evidence="20 21">
    <name type="scientific">Paenibacillus glucanolyticus</name>
    <dbReference type="NCBI Taxonomy" id="59843"/>
    <lineage>
        <taxon>Bacteria</taxon>
        <taxon>Bacillati</taxon>
        <taxon>Bacillota</taxon>
        <taxon>Bacilli</taxon>
        <taxon>Bacillales</taxon>
        <taxon>Paenibacillaceae</taxon>
        <taxon>Paenibacillus</taxon>
    </lineage>
</organism>
<comment type="subcellular location">
    <subcellularLocation>
        <location evidence="2">Cell membrane</location>
        <topology evidence="2">Multi-pass membrane protein</topology>
    </subcellularLocation>
</comment>
<dbReference type="GO" id="GO:0005886">
    <property type="term" value="C:plasma membrane"/>
    <property type="evidence" value="ECO:0007669"/>
    <property type="project" value="UniProtKB-SubCell"/>
</dbReference>
<keyword evidence="6" id="KW-0808">Transferase</keyword>
<dbReference type="SMART" id="SM00304">
    <property type="entry name" value="HAMP"/>
    <property type="match status" value="1"/>
</dbReference>
<evidence type="ECO:0000256" key="17">
    <source>
        <dbReference type="SAM" id="Phobius"/>
    </source>
</evidence>
<dbReference type="InterPro" id="IPR003661">
    <property type="entry name" value="HisK_dim/P_dom"/>
</dbReference>
<keyword evidence="13" id="KW-0843">Virulence</keyword>
<evidence type="ECO:0000256" key="10">
    <source>
        <dbReference type="ARBA" id="ARBA00022840"/>
    </source>
</evidence>
<keyword evidence="5" id="KW-0597">Phosphoprotein</keyword>
<dbReference type="SUPFAM" id="SSF55874">
    <property type="entry name" value="ATPase domain of HSP90 chaperone/DNA topoisomerase II/histidine kinase"/>
    <property type="match status" value="1"/>
</dbReference>
<keyword evidence="9 20" id="KW-0418">Kinase</keyword>
<dbReference type="PROSITE" id="PS50885">
    <property type="entry name" value="HAMP"/>
    <property type="match status" value="1"/>
</dbReference>
<dbReference type="PANTHER" id="PTHR45528">
    <property type="entry name" value="SENSOR HISTIDINE KINASE CPXA"/>
    <property type="match status" value="1"/>
</dbReference>
<dbReference type="CDD" id="cd00082">
    <property type="entry name" value="HisKA"/>
    <property type="match status" value="1"/>
</dbReference>
<dbReference type="InterPro" id="IPR003660">
    <property type="entry name" value="HAMP_dom"/>
</dbReference>
<comment type="catalytic activity">
    <reaction evidence="1">
        <text>ATP + protein L-histidine = ADP + protein N-phospho-L-histidine.</text>
        <dbReference type="EC" id="2.7.13.3"/>
    </reaction>
</comment>
<evidence type="ECO:0000313" key="20">
    <source>
        <dbReference type="EMBL" id="KZS46161.1"/>
    </source>
</evidence>
<dbReference type="OrthoDB" id="9813151at2"/>
<dbReference type="STRING" id="59843.A3958_09105"/>
<keyword evidence="7 17" id="KW-0812">Transmembrane</keyword>
<dbReference type="SUPFAM" id="SSF158472">
    <property type="entry name" value="HAMP domain-like"/>
    <property type="match status" value="1"/>
</dbReference>
<dbReference type="Pfam" id="PF00672">
    <property type="entry name" value="HAMP"/>
    <property type="match status" value="1"/>
</dbReference>
<evidence type="ECO:0000256" key="13">
    <source>
        <dbReference type="ARBA" id="ARBA00023026"/>
    </source>
</evidence>
<dbReference type="Gene3D" id="1.10.287.130">
    <property type="match status" value="1"/>
</dbReference>
<evidence type="ECO:0000313" key="21">
    <source>
        <dbReference type="Proteomes" id="UP000076796"/>
    </source>
</evidence>
<reference evidence="20" key="1">
    <citation type="journal article" date="2016" name="Genome Announc.">
        <title>Draft genomes of two strains of Paenibacillus glucanolyticus with capability to degrade lignocellulose.</title>
        <authorList>
            <person name="Mathews S.L."/>
            <person name="Pawlak J."/>
            <person name="Grunden A.M."/>
        </authorList>
    </citation>
    <scope>NUCLEOTIDE SEQUENCE [LARGE SCALE GENOMIC DNA]</scope>
    <source>
        <strain evidence="20">SLM1</strain>
    </source>
</reference>
<keyword evidence="4" id="KW-1003">Cell membrane</keyword>
<evidence type="ECO:0000256" key="2">
    <source>
        <dbReference type="ARBA" id="ARBA00004651"/>
    </source>
</evidence>
<evidence type="ECO:0000256" key="15">
    <source>
        <dbReference type="ARBA" id="ARBA00037219"/>
    </source>
</evidence>
<evidence type="ECO:0000259" key="19">
    <source>
        <dbReference type="PROSITE" id="PS50885"/>
    </source>
</evidence>
<dbReference type="CDD" id="cd06225">
    <property type="entry name" value="HAMP"/>
    <property type="match status" value="1"/>
</dbReference>
<dbReference type="FunFam" id="3.30.565.10:FF:000006">
    <property type="entry name" value="Sensor histidine kinase WalK"/>
    <property type="match status" value="1"/>
</dbReference>
<comment type="caution">
    <text evidence="20">The sequence shown here is derived from an EMBL/GenBank/DDBJ whole genome shotgun (WGS) entry which is preliminary data.</text>
</comment>
<feature type="domain" description="HAMP" evidence="19">
    <location>
        <begin position="185"/>
        <end position="237"/>
    </location>
</feature>
<dbReference type="AlphaFoldDB" id="A0A163ITY7"/>
<dbReference type="Pfam" id="PF00512">
    <property type="entry name" value="HisKA"/>
    <property type="match status" value="1"/>
</dbReference>
<dbReference type="InterPro" id="IPR005467">
    <property type="entry name" value="His_kinase_dom"/>
</dbReference>
<feature type="transmembrane region" description="Helical" evidence="17">
    <location>
        <begin position="6"/>
        <end position="31"/>
    </location>
</feature>
<dbReference type="InterPro" id="IPR036890">
    <property type="entry name" value="HATPase_C_sf"/>
</dbReference>
<evidence type="ECO:0000256" key="9">
    <source>
        <dbReference type="ARBA" id="ARBA00022777"/>
    </source>
</evidence>
<dbReference type="GO" id="GO:0000155">
    <property type="term" value="F:phosphorelay sensor kinase activity"/>
    <property type="evidence" value="ECO:0007669"/>
    <property type="project" value="InterPro"/>
</dbReference>
<dbReference type="SMART" id="SM00388">
    <property type="entry name" value="HisKA"/>
    <property type="match status" value="1"/>
</dbReference>
<dbReference type="SMART" id="SM00387">
    <property type="entry name" value="HATPase_c"/>
    <property type="match status" value="1"/>
</dbReference>
<keyword evidence="21" id="KW-1185">Reference proteome</keyword>
<dbReference type="Proteomes" id="UP000076796">
    <property type="component" value="Unassembled WGS sequence"/>
</dbReference>
<keyword evidence="8" id="KW-0547">Nucleotide-binding</keyword>
<evidence type="ECO:0000256" key="1">
    <source>
        <dbReference type="ARBA" id="ARBA00000085"/>
    </source>
</evidence>
<evidence type="ECO:0000256" key="11">
    <source>
        <dbReference type="ARBA" id="ARBA00022989"/>
    </source>
</evidence>
<evidence type="ECO:0000256" key="5">
    <source>
        <dbReference type="ARBA" id="ARBA00022553"/>
    </source>
</evidence>
<evidence type="ECO:0000256" key="7">
    <source>
        <dbReference type="ARBA" id="ARBA00022692"/>
    </source>
</evidence>
<dbReference type="CDD" id="cd00075">
    <property type="entry name" value="HATPase"/>
    <property type="match status" value="1"/>
</dbReference>